<accession>A0A6M3JW40</accession>
<dbReference type="EMBL" id="MT142009">
    <property type="protein sequence ID" value="QJA73202.1"/>
    <property type="molecule type" value="Genomic_DNA"/>
</dbReference>
<organism evidence="1">
    <name type="scientific">viral metagenome</name>
    <dbReference type="NCBI Taxonomy" id="1070528"/>
    <lineage>
        <taxon>unclassified sequences</taxon>
        <taxon>metagenomes</taxon>
        <taxon>organismal metagenomes</taxon>
    </lineage>
</organism>
<sequence length="203" mass="22840">MSVDLASNALITVEEFLRYKKIPDTDTVFDQDRCRFLINGVSQEIANYCGGRIFISPSAQISEIFDGNDSKERFVRHRRIADNDTPVIYYWSGTDWTEATSSVYPRAIGRTRARIYFTHGDVFGSGSDNWKIAYKPGWTQSALPDDLKFVCLAIVDRQIKLAEDKEGLDSQSFGDSTTSYNLAGGIPGRYKPILDAYRIIPIG</sequence>
<protein>
    <submittedName>
        <fullName evidence="1">Uncharacterized protein</fullName>
    </submittedName>
</protein>
<name>A0A6M3JW40_9ZZZZ</name>
<gene>
    <name evidence="1" type="ORF">MM415A02434_0010</name>
</gene>
<evidence type="ECO:0000313" key="1">
    <source>
        <dbReference type="EMBL" id="QJA73202.1"/>
    </source>
</evidence>
<reference evidence="1" key="1">
    <citation type="submission" date="2020-03" db="EMBL/GenBank/DDBJ databases">
        <title>The deep terrestrial virosphere.</title>
        <authorList>
            <person name="Holmfeldt K."/>
            <person name="Nilsson E."/>
            <person name="Simone D."/>
            <person name="Lopez-Fernandez M."/>
            <person name="Wu X."/>
            <person name="de Brujin I."/>
            <person name="Lundin D."/>
            <person name="Andersson A."/>
            <person name="Bertilsson S."/>
            <person name="Dopson M."/>
        </authorList>
    </citation>
    <scope>NUCLEOTIDE SEQUENCE</scope>
    <source>
        <strain evidence="1">MM415A02434</strain>
    </source>
</reference>
<proteinExistence type="predicted"/>
<dbReference type="AlphaFoldDB" id="A0A6M3JW40"/>